<dbReference type="Proteomes" id="UP000622245">
    <property type="component" value="Unassembled WGS sequence"/>
</dbReference>
<proteinExistence type="predicted"/>
<feature type="compositionally biased region" description="Basic and acidic residues" evidence="1">
    <location>
        <begin position="282"/>
        <end position="295"/>
    </location>
</feature>
<evidence type="ECO:0008006" key="4">
    <source>
        <dbReference type="Google" id="ProtNLM"/>
    </source>
</evidence>
<accession>A0ABS1Y9I6</accession>
<evidence type="ECO:0000313" key="2">
    <source>
        <dbReference type="EMBL" id="MBM0274054.1"/>
    </source>
</evidence>
<sequence>MTATVSPTAVQTWTPPSPGELLATAATKSSATVADVETVLREFGITLPSPIPPHRRIRVLRLRVEGVKKTGEQISIDHRLDAGVWAIMHPSNSAGKTSLLEFLVWGLRGRTRDLPTHVKAWVRRIAVDVTVSGQHVRVVINQDVSSGRPHVTAVLLSADTEGQLLAATDGELRMLVSADGEEPVEQLIGAFMRESLGLDSTELWNKSGGLDGAGAAQVHGWPAYFGAVYLNPGGDKQLLGDVPGALPAKLLELFIGIPYTSLLTHLSAAKKRHTKSTNQAAHRADQDRTIRGQERAQWKRELEDTRRQLAAAQRAVSPLAEVALAALMPRWLTCVPPGMPTRQPRMLNRPPSRCGCCLNSS</sequence>
<gene>
    <name evidence="2" type="ORF">JM949_00540</name>
</gene>
<reference evidence="2 3" key="1">
    <citation type="submission" date="2021-01" db="EMBL/GenBank/DDBJ databases">
        <title>Draft genome sequence of Micromonospora sp. strain STR1s_6.</title>
        <authorList>
            <person name="Karlyshev A."/>
            <person name="Jawad R."/>
        </authorList>
    </citation>
    <scope>NUCLEOTIDE SEQUENCE [LARGE SCALE GENOMIC DNA]</scope>
    <source>
        <strain evidence="2 3">STR1S-6</strain>
    </source>
</reference>
<comment type="caution">
    <text evidence="2">The sequence shown here is derived from an EMBL/GenBank/DDBJ whole genome shotgun (WGS) entry which is preliminary data.</text>
</comment>
<keyword evidence="3" id="KW-1185">Reference proteome</keyword>
<name>A0ABS1Y9I6_9ACTN</name>
<dbReference type="RefSeq" id="WP_203146475.1">
    <property type="nucleotide sequence ID" value="NZ_JAEVHL010000001.1"/>
</dbReference>
<organism evidence="2 3">
    <name type="scientific">Micromonospora tarensis</name>
    <dbReference type="NCBI Taxonomy" id="2806100"/>
    <lineage>
        <taxon>Bacteria</taxon>
        <taxon>Bacillati</taxon>
        <taxon>Actinomycetota</taxon>
        <taxon>Actinomycetes</taxon>
        <taxon>Micromonosporales</taxon>
        <taxon>Micromonosporaceae</taxon>
        <taxon>Micromonospora</taxon>
    </lineage>
</organism>
<evidence type="ECO:0000256" key="1">
    <source>
        <dbReference type="SAM" id="MobiDB-lite"/>
    </source>
</evidence>
<feature type="region of interest" description="Disordered" evidence="1">
    <location>
        <begin position="274"/>
        <end position="295"/>
    </location>
</feature>
<evidence type="ECO:0000313" key="3">
    <source>
        <dbReference type="Proteomes" id="UP000622245"/>
    </source>
</evidence>
<dbReference type="EMBL" id="JAEVHL010000001">
    <property type="protein sequence ID" value="MBM0274054.1"/>
    <property type="molecule type" value="Genomic_DNA"/>
</dbReference>
<protein>
    <recommendedName>
        <fullName evidence="4">AAA domain-containing protein</fullName>
    </recommendedName>
</protein>